<dbReference type="AlphaFoldDB" id="A0A640UIQ6"/>
<dbReference type="SUPFAM" id="SSF49373">
    <property type="entry name" value="Invasin/intimin cell-adhesion fragments"/>
    <property type="match status" value="1"/>
</dbReference>
<name>A0A640UIQ6_9ACTN</name>
<dbReference type="GO" id="GO:0005975">
    <property type="term" value="P:carbohydrate metabolic process"/>
    <property type="evidence" value="ECO:0007669"/>
    <property type="project" value="UniProtKB-ARBA"/>
</dbReference>
<evidence type="ECO:0000259" key="2">
    <source>
        <dbReference type="PROSITE" id="PS51127"/>
    </source>
</evidence>
<evidence type="ECO:0000256" key="1">
    <source>
        <dbReference type="ARBA" id="ARBA00010116"/>
    </source>
</evidence>
<dbReference type="SMART" id="SM00634">
    <property type="entry name" value="BID_1"/>
    <property type="match status" value="1"/>
</dbReference>
<dbReference type="InterPro" id="IPR003344">
    <property type="entry name" value="Big_1_dom"/>
</dbReference>
<comment type="similarity">
    <text evidence="1">Belongs to the intimin/invasin family.</text>
</comment>
<organism evidence="3 4">
    <name type="scientific">Streptomyces tubercidicus</name>
    <dbReference type="NCBI Taxonomy" id="47759"/>
    <lineage>
        <taxon>Bacteria</taxon>
        <taxon>Bacillati</taxon>
        <taxon>Actinomycetota</taxon>
        <taxon>Actinomycetes</taxon>
        <taxon>Kitasatosporales</taxon>
        <taxon>Streptomycetaceae</taxon>
        <taxon>Streptomyces</taxon>
    </lineage>
</organism>
<gene>
    <name evidence="3" type="ORF">Stube_06060</name>
</gene>
<evidence type="ECO:0000313" key="3">
    <source>
        <dbReference type="EMBL" id="GFE35933.1"/>
    </source>
</evidence>
<keyword evidence="4" id="KW-1185">Reference proteome</keyword>
<dbReference type="PROSITE" id="PS51127">
    <property type="entry name" value="BIG1"/>
    <property type="match status" value="1"/>
</dbReference>
<proteinExistence type="inferred from homology"/>
<dbReference type="Proteomes" id="UP000431826">
    <property type="component" value="Unassembled WGS sequence"/>
</dbReference>
<comment type="caution">
    <text evidence="3">The sequence shown here is derived from an EMBL/GenBank/DDBJ whole genome shotgun (WGS) entry which is preliminary data.</text>
</comment>
<reference evidence="3 4" key="1">
    <citation type="submission" date="2019-12" db="EMBL/GenBank/DDBJ databases">
        <title>Whole genome shotgun sequence of Streptomyces tubercidicus NBRC 13090.</title>
        <authorList>
            <person name="Ichikawa N."/>
            <person name="Kimura A."/>
            <person name="Kitahashi Y."/>
            <person name="Komaki H."/>
            <person name="Tamura T."/>
        </authorList>
    </citation>
    <scope>NUCLEOTIDE SEQUENCE [LARGE SCALE GENOMIC DNA]</scope>
    <source>
        <strain evidence="3 4">NBRC 13090</strain>
    </source>
</reference>
<evidence type="ECO:0000313" key="4">
    <source>
        <dbReference type="Proteomes" id="UP000431826"/>
    </source>
</evidence>
<accession>A0A640UIQ6</accession>
<dbReference type="InterPro" id="IPR013783">
    <property type="entry name" value="Ig-like_fold"/>
</dbReference>
<dbReference type="Gene3D" id="2.60.40.10">
    <property type="entry name" value="Immunoglobulins"/>
    <property type="match status" value="1"/>
</dbReference>
<dbReference type="EMBL" id="BLIR01000001">
    <property type="protein sequence ID" value="GFE35933.1"/>
    <property type="molecule type" value="Genomic_DNA"/>
</dbReference>
<dbReference type="InterPro" id="IPR008964">
    <property type="entry name" value="Invasin/intimin_cell_adhesion"/>
</dbReference>
<feature type="domain" description="Big-1" evidence="2">
    <location>
        <begin position="10"/>
        <end position="94"/>
    </location>
</feature>
<sequence>MTVGAAPNCAVTLTSTPASPSAGQPVTVTATVTCGGAPVAGASVLFSTIGGPLGIGITNASGQASVTTSTLPAGANVVTATVTSANTTCTCTGVTGTGTVTVGGANGFTAQPACYRLNVPPLPWAFAQATFSASGATPGAVVTFHLGGPSGPVVCTAIANASGNASCTATLNVGQVLFGTYTATTPAASGGTLSSSSTLAICLT</sequence>
<protein>
    <recommendedName>
        <fullName evidence="2">Big-1 domain-containing protein</fullName>
    </recommendedName>
</protein>